<accession>A0AAJ7TU41</accession>
<dbReference type="GO" id="GO:0005737">
    <property type="term" value="C:cytoplasm"/>
    <property type="evidence" value="ECO:0007669"/>
    <property type="project" value="TreeGrafter"/>
</dbReference>
<evidence type="ECO:0000259" key="2">
    <source>
        <dbReference type="Pfam" id="PF14761"/>
    </source>
</evidence>
<evidence type="ECO:0000313" key="5">
    <source>
        <dbReference type="RefSeq" id="XP_032824110.1"/>
    </source>
</evidence>
<name>A0AAJ7TU41_PETMA</name>
<dbReference type="RefSeq" id="XP_032824111.1">
    <property type="nucleotide sequence ID" value="XM_032968220.1"/>
</dbReference>
<reference evidence="5 6" key="1">
    <citation type="submission" date="2025-04" db="UniProtKB">
        <authorList>
            <consortium name="RefSeq"/>
        </authorList>
    </citation>
    <scope>IDENTIFICATION</scope>
    <source>
        <tissue evidence="5 6">Sperm</tissue>
    </source>
</reference>
<dbReference type="InterPro" id="IPR029438">
    <property type="entry name" value="HPS3_C"/>
</dbReference>
<sequence>MVRVYGCHPFCGQEVLPVCEEPSLLASGSRTVLALAATRALLLPVQLGPTARALRPFPAAGDSVTAMAYSETGDYVATIESSKRSPPTVRVYVNWRQTSPQHAQRAGTSADGPRPPNGDDFAGVTPVGQAAAAAATPRYRVRMAGHALSRQKHGAQRSPSHESATHVIEISMQEQPLCLACCPTTGNLLVGAAGKRLGLFCRVAHVQRKLPAHGASSETDESGSEHESSDGTDDPNLVDFERFAVLTVAFSPLEVALCENYLAFRSEIDVQVLQVDMGAFAGKGLRQDGSPSARPASTPGTAAELRTAIGSREVPYRCTQLPDAPFQVEWAGMPTLMHNLGNSLHFSSILYRKFVPSLSAQAAREDLLHSLQLVPIYVHNWHEARTKPPLGGERQMAALSCFFSQSREGFLYDVLDSTRLVSHYQYSAVSLQAALGTHLLYVVTRENLECYTVHSVTLATRRSDPEVDGERKACPPPSLEVCSLRMQHFIGLQRVCVSRDHAILFTRAGLRGTSTPRRPQRPKMRPDGGAGDNNTGWNLYALHLTPLIQLYNEMVEYGQQYESTCPESRLHLLCEGHLLLRAAALAAGPGWTEASAAEFAAAFRESCALLGDQYSRLTVDDWRLALPYYRMAGLNAAAVLSRHAASTRAYGRGLLHCLYGMACERKLLQQETADRVLQVFSTVDPARVPHLVACPGMALVSPALARQALVPPADGDAAAAAAAPAAAAAAAQKAPASPLCSLAAAFVSLRVDDDDASEAEAILAGMRQASAVPALVPLGQPGEAVTRDSSELFGQPGRRGGRGLLVGRESGSAGGQEGRLVGWQ</sequence>
<dbReference type="CTD" id="84343"/>
<feature type="domain" description="BLOC-2 complex member HPS3 N-terminal" evidence="2">
    <location>
        <begin position="3"/>
        <end position="102"/>
    </location>
</feature>
<feature type="region of interest" description="Disordered" evidence="1">
    <location>
        <begin position="96"/>
        <end position="122"/>
    </location>
</feature>
<evidence type="ECO:0000313" key="7">
    <source>
        <dbReference type="RefSeq" id="XP_032824112.1"/>
    </source>
</evidence>
<dbReference type="KEGG" id="pmrn:116950454"/>
<keyword evidence="4" id="KW-1185">Reference proteome</keyword>
<dbReference type="Pfam" id="PF14761">
    <property type="entry name" value="HPS3_N"/>
    <property type="match status" value="3"/>
</dbReference>
<feature type="domain" description="BLOC-2 complex member HPS3 N-terminal" evidence="2">
    <location>
        <begin position="234"/>
        <end position="517"/>
    </location>
</feature>
<proteinExistence type="predicted"/>
<dbReference type="PANTHER" id="PTHR28633">
    <property type="entry name" value="HERMANSKY-PUDLAK SYNDROME 3 PROTEIN"/>
    <property type="match status" value="1"/>
</dbReference>
<feature type="region of interest" description="Disordered" evidence="1">
    <location>
        <begin position="212"/>
        <end position="235"/>
    </location>
</feature>
<evidence type="ECO:0000313" key="4">
    <source>
        <dbReference type="Proteomes" id="UP001318040"/>
    </source>
</evidence>
<dbReference type="Proteomes" id="UP001318040">
    <property type="component" value="Chromosome 39"/>
</dbReference>
<dbReference type="InterPro" id="IPR017216">
    <property type="entry name" value="HPS3"/>
</dbReference>
<dbReference type="PANTHER" id="PTHR28633:SF1">
    <property type="entry name" value="BLOC-2 COMPLEX MEMBER HPS3"/>
    <property type="match status" value="1"/>
</dbReference>
<evidence type="ECO:0000313" key="6">
    <source>
        <dbReference type="RefSeq" id="XP_032824111.1"/>
    </source>
</evidence>
<protein>
    <submittedName>
        <fullName evidence="5 6">Hermansky-Pudlak syndrome 3 protein-like</fullName>
    </submittedName>
</protein>
<evidence type="ECO:0000259" key="3">
    <source>
        <dbReference type="Pfam" id="PF14763"/>
    </source>
</evidence>
<dbReference type="Pfam" id="PF14763">
    <property type="entry name" value="HPS3_C"/>
    <property type="match status" value="1"/>
</dbReference>
<feature type="region of interest" description="Disordered" evidence="1">
    <location>
        <begin position="511"/>
        <end position="532"/>
    </location>
</feature>
<gene>
    <name evidence="5 6 7" type="primary">LOC116950454</name>
</gene>
<feature type="domain" description="BLOC-2 complex member HPS3 C-terminal" evidence="3">
    <location>
        <begin position="549"/>
        <end position="710"/>
    </location>
</feature>
<organism evidence="4 7">
    <name type="scientific">Petromyzon marinus</name>
    <name type="common">Sea lamprey</name>
    <dbReference type="NCBI Taxonomy" id="7757"/>
    <lineage>
        <taxon>Eukaryota</taxon>
        <taxon>Metazoa</taxon>
        <taxon>Chordata</taxon>
        <taxon>Craniata</taxon>
        <taxon>Vertebrata</taxon>
        <taxon>Cyclostomata</taxon>
        <taxon>Hyperoartia</taxon>
        <taxon>Petromyzontiformes</taxon>
        <taxon>Petromyzontidae</taxon>
        <taxon>Petromyzon</taxon>
    </lineage>
</organism>
<dbReference type="RefSeq" id="XP_032824110.1">
    <property type="nucleotide sequence ID" value="XM_032968219.1"/>
</dbReference>
<evidence type="ECO:0000256" key="1">
    <source>
        <dbReference type="SAM" id="MobiDB-lite"/>
    </source>
</evidence>
<dbReference type="InterPro" id="IPR029437">
    <property type="entry name" value="HPS3_N"/>
</dbReference>
<feature type="domain" description="BLOC-2 complex member HPS3 N-terminal" evidence="2">
    <location>
        <begin position="133"/>
        <end position="197"/>
    </location>
</feature>
<dbReference type="RefSeq" id="XP_032824112.1">
    <property type="nucleotide sequence ID" value="XM_032968221.1"/>
</dbReference>
<feature type="region of interest" description="Disordered" evidence="1">
    <location>
        <begin position="785"/>
        <end position="824"/>
    </location>
</feature>
<dbReference type="AlphaFoldDB" id="A0AAJ7TU41"/>